<dbReference type="Proteomes" id="UP001189429">
    <property type="component" value="Unassembled WGS sequence"/>
</dbReference>
<protein>
    <recommendedName>
        <fullName evidence="4">Protein kinase domain-containing protein</fullName>
    </recommendedName>
</protein>
<proteinExistence type="predicted"/>
<name>A0ABN9W0P4_9DINO</name>
<organism evidence="2 3">
    <name type="scientific">Prorocentrum cordatum</name>
    <dbReference type="NCBI Taxonomy" id="2364126"/>
    <lineage>
        <taxon>Eukaryota</taxon>
        <taxon>Sar</taxon>
        <taxon>Alveolata</taxon>
        <taxon>Dinophyceae</taxon>
        <taxon>Prorocentrales</taxon>
        <taxon>Prorocentraceae</taxon>
        <taxon>Prorocentrum</taxon>
    </lineage>
</organism>
<reference evidence="2" key="1">
    <citation type="submission" date="2023-10" db="EMBL/GenBank/DDBJ databases">
        <authorList>
            <person name="Chen Y."/>
            <person name="Shah S."/>
            <person name="Dougan E. K."/>
            <person name="Thang M."/>
            <person name="Chan C."/>
        </authorList>
    </citation>
    <scope>NUCLEOTIDE SEQUENCE [LARGE SCALE GENOMIC DNA]</scope>
</reference>
<feature type="region of interest" description="Disordered" evidence="1">
    <location>
        <begin position="164"/>
        <end position="233"/>
    </location>
</feature>
<evidence type="ECO:0008006" key="4">
    <source>
        <dbReference type="Google" id="ProtNLM"/>
    </source>
</evidence>
<accession>A0ABN9W0P4</accession>
<keyword evidence="3" id="KW-1185">Reference proteome</keyword>
<evidence type="ECO:0000313" key="3">
    <source>
        <dbReference type="Proteomes" id="UP001189429"/>
    </source>
</evidence>
<dbReference type="EMBL" id="CAUYUJ010017915">
    <property type="protein sequence ID" value="CAK0879077.1"/>
    <property type="molecule type" value="Genomic_DNA"/>
</dbReference>
<gene>
    <name evidence="2" type="ORF">PCOR1329_LOCUS62610</name>
</gene>
<sequence>MEHASRMIYMHRHPAARGQSRHPSAPCAGVEAQAEGTMLWACGIVLVRLLCAELPQDWVYRHGGLGSTEGLERELPPGHCLLRRGGGGCRDLLERIFSREATPTIAEVLMHDWVREARMAWNQSDAHAPEPPQAVQLALRAPPSAGADRWNAWIPLKDPLIGHARRGQAAPVGQGQGDHRPGSGVLGRPLPAGRLPGGGAGGRGGRRSGGQRPRVAVADPRSHGRRDRGSRTP</sequence>
<evidence type="ECO:0000313" key="2">
    <source>
        <dbReference type="EMBL" id="CAK0879077.1"/>
    </source>
</evidence>
<evidence type="ECO:0000256" key="1">
    <source>
        <dbReference type="SAM" id="MobiDB-lite"/>
    </source>
</evidence>
<comment type="caution">
    <text evidence="2">The sequence shown here is derived from an EMBL/GenBank/DDBJ whole genome shotgun (WGS) entry which is preliminary data.</text>
</comment>